<dbReference type="InterPro" id="IPR006530">
    <property type="entry name" value="YD"/>
</dbReference>
<dbReference type="InterPro" id="IPR050708">
    <property type="entry name" value="T6SS_VgrG/RHS"/>
</dbReference>
<dbReference type="InterPro" id="IPR022385">
    <property type="entry name" value="Rhs_assc_core"/>
</dbReference>
<reference evidence="4 5" key="1">
    <citation type="submission" date="2021-03" db="EMBL/GenBank/DDBJ databases">
        <title>Complete Genome Sequences of Two Lysobacter Strains Isolated from Sea Water (Lysobacter caseinilyticus) and Soil (Lysobacter helvus) in South Korea.</title>
        <authorList>
            <person name="Watanabe Y."/>
            <person name="Arakawa K."/>
        </authorList>
    </citation>
    <scope>NUCLEOTIDE SEQUENCE [LARGE SCALE GENOMIC DNA]</scope>
    <source>
        <strain evidence="4 5">KVB24</strain>
    </source>
</reference>
<name>A0ABM7Q4Q4_9GAMM</name>
<evidence type="ECO:0000256" key="1">
    <source>
        <dbReference type="ARBA" id="ARBA00022737"/>
    </source>
</evidence>
<proteinExistence type="predicted"/>
<feature type="chain" id="PRO_5046647888" description="Teneurin-like YD-shell domain-containing protein" evidence="2">
    <location>
        <begin position="26"/>
        <end position="759"/>
    </location>
</feature>
<dbReference type="Pfam" id="PF25023">
    <property type="entry name" value="TEN_YD-shell"/>
    <property type="match status" value="1"/>
</dbReference>
<dbReference type="PANTHER" id="PTHR32305">
    <property type="match status" value="1"/>
</dbReference>
<evidence type="ECO:0000313" key="4">
    <source>
        <dbReference type="EMBL" id="BCT92260.1"/>
    </source>
</evidence>
<dbReference type="InterPro" id="IPR056823">
    <property type="entry name" value="TEN-like_YD-shell"/>
</dbReference>
<accession>A0ABM7Q4Q4</accession>
<protein>
    <recommendedName>
        <fullName evidence="3">Teneurin-like YD-shell domain-containing protein</fullName>
    </recommendedName>
</protein>
<gene>
    <name evidence="4" type="ORF">LYSCAS_12840</name>
</gene>
<dbReference type="NCBIfam" id="TIGR03696">
    <property type="entry name" value="Rhs_assc_core"/>
    <property type="match status" value="1"/>
</dbReference>
<dbReference type="Gene3D" id="2.180.10.10">
    <property type="entry name" value="RHS repeat-associated core"/>
    <property type="match status" value="1"/>
</dbReference>
<keyword evidence="5" id="KW-1185">Reference proteome</keyword>
<feature type="domain" description="Teneurin-like YD-shell" evidence="3">
    <location>
        <begin position="23"/>
        <end position="171"/>
    </location>
</feature>
<dbReference type="EMBL" id="AP024545">
    <property type="protein sequence ID" value="BCT92260.1"/>
    <property type="molecule type" value="Genomic_DNA"/>
</dbReference>
<sequence>MNARSSLALALGAAIASLSIANAQATVTYQSALEYDELGRVIRVLAADGSVKFRYAYDAVGNRTASTDALGRTTTFAYDALGRMVASIDPLGGRAMFTYDAADRITQIVDPRGIPTRYHYDGMGRLVREESQDRGHTTYTYDQAGQLLHKTLADGTTLTHEYDTLGRLTRQGSGDEWRTHVYDACANGKGRWCESLTAATQTRVDYTQAGQIELKRERIGEDENQTAFAWDHAGRLAGIAYPSGTFVGYRYAAGKLESVYATVAGETVPVIGNITSSPFGGATGWDYGNGLQRTIHLDLDGRVAGLGVADASGARQSLTYQRNAADEITRITNGVDGALTLTNGFDATSRLTSSHAPARQSDFTLDLNGNRTAYREGDDVFAIQVDPNSNRVLGASGAKQSSLEYDANGNLVRLNRIGDADTRFVYDGFQRLLQVSRMGAAGSVETNYLTNAIDQRVQKGEFNGATRFTYMGQNQLLAERTPSGWKDYIRVGESLVGMVNGQTDLYFAHDDQLGRPEVLTDAGRNVRWRAANHAFNREVKVDAVGGMSLGFPGQYWDEESRTWFNGFRYYLSEVEHGGRYTQPDPIGLGGGMNPYTYVGSNPTDRVDVLGLRATCRCSDTGAEININFDFDGPGATPEVIASWRSSIEQAWSAPGFKVTTSIGGWWSTDITFMSGRGRSFMQGNRGTWFAEEDPWTAAHESGHIMRLDDRYVEVERGITVPQEGWQGTIMAEHLGTVTATDRQAVMDALGCNCPCGDQQ</sequence>
<keyword evidence="1" id="KW-0677">Repeat</keyword>
<feature type="signal peptide" evidence="2">
    <location>
        <begin position="1"/>
        <end position="25"/>
    </location>
</feature>
<dbReference type="PANTHER" id="PTHR32305:SF15">
    <property type="entry name" value="PROTEIN RHSA-RELATED"/>
    <property type="match status" value="1"/>
</dbReference>
<evidence type="ECO:0000259" key="3">
    <source>
        <dbReference type="Pfam" id="PF25023"/>
    </source>
</evidence>
<dbReference type="RefSeq" id="WP_213436887.1">
    <property type="nucleotide sequence ID" value="NZ_AP024545.1"/>
</dbReference>
<evidence type="ECO:0000256" key="2">
    <source>
        <dbReference type="SAM" id="SignalP"/>
    </source>
</evidence>
<evidence type="ECO:0000313" key="5">
    <source>
        <dbReference type="Proteomes" id="UP000681317"/>
    </source>
</evidence>
<dbReference type="Proteomes" id="UP000681317">
    <property type="component" value="Chromosome"/>
</dbReference>
<organism evidence="4 5">
    <name type="scientific">Noviluteimonas caseinilytica</name>
    <dbReference type="NCBI Taxonomy" id="2675101"/>
    <lineage>
        <taxon>Bacteria</taxon>
        <taxon>Pseudomonadati</taxon>
        <taxon>Pseudomonadota</taxon>
        <taxon>Gammaproteobacteria</taxon>
        <taxon>Lysobacterales</taxon>
        <taxon>Lysobacteraceae</taxon>
        <taxon>Noviluteimonas</taxon>
    </lineage>
</organism>
<dbReference type="NCBIfam" id="TIGR01643">
    <property type="entry name" value="YD_repeat_2x"/>
    <property type="match status" value="3"/>
</dbReference>
<keyword evidence="2" id="KW-0732">Signal</keyword>